<comment type="caution">
    <text evidence="1">The sequence shown here is derived from an EMBL/GenBank/DDBJ whole genome shotgun (WGS) entry which is preliminary data.</text>
</comment>
<organism evidence="1 2">
    <name type="scientific">Neocucurbitaria cava</name>
    <dbReference type="NCBI Taxonomy" id="798079"/>
    <lineage>
        <taxon>Eukaryota</taxon>
        <taxon>Fungi</taxon>
        <taxon>Dikarya</taxon>
        <taxon>Ascomycota</taxon>
        <taxon>Pezizomycotina</taxon>
        <taxon>Dothideomycetes</taxon>
        <taxon>Pleosporomycetidae</taxon>
        <taxon>Pleosporales</taxon>
        <taxon>Pleosporineae</taxon>
        <taxon>Cucurbitariaceae</taxon>
        <taxon>Neocucurbitaria</taxon>
    </lineage>
</organism>
<gene>
    <name evidence="1" type="ORF">N0V83_007100</name>
</gene>
<keyword evidence="2" id="KW-1185">Reference proteome</keyword>
<dbReference type="InterPro" id="IPR038883">
    <property type="entry name" value="AN11006-like"/>
</dbReference>
<dbReference type="PANTHER" id="PTHR42085">
    <property type="entry name" value="F-BOX DOMAIN-CONTAINING PROTEIN"/>
    <property type="match status" value="1"/>
</dbReference>
<evidence type="ECO:0000313" key="2">
    <source>
        <dbReference type="Proteomes" id="UP001140560"/>
    </source>
</evidence>
<reference evidence="1" key="1">
    <citation type="submission" date="2022-10" db="EMBL/GenBank/DDBJ databases">
        <title>Tapping the CABI collections for fungal endophytes: first genome assemblies for Collariella, Neodidymelliopsis, Ascochyta clinopodiicola, Didymella pomorum, Didymosphaeria variabile, Neocosmospora piperis and Neocucurbitaria cava.</title>
        <authorList>
            <person name="Hill R."/>
        </authorList>
    </citation>
    <scope>NUCLEOTIDE SEQUENCE</scope>
    <source>
        <strain evidence="1">IMI 356814</strain>
    </source>
</reference>
<dbReference type="OrthoDB" id="2951834at2759"/>
<name>A0A9W8Y4B3_9PLEO</name>
<proteinExistence type="predicted"/>
<dbReference type="PANTHER" id="PTHR42085:SF1">
    <property type="entry name" value="F-BOX DOMAIN-CONTAINING PROTEIN"/>
    <property type="match status" value="1"/>
</dbReference>
<evidence type="ECO:0000313" key="1">
    <source>
        <dbReference type="EMBL" id="KAJ4367517.1"/>
    </source>
</evidence>
<accession>A0A9W8Y4B3</accession>
<dbReference type="Proteomes" id="UP001140560">
    <property type="component" value="Unassembled WGS sequence"/>
</dbReference>
<dbReference type="AlphaFoldDB" id="A0A9W8Y4B3"/>
<protein>
    <submittedName>
        <fullName evidence="1">Uncharacterized protein</fullName>
    </submittedName>
</protein>
<sequence length="214" mass="24651">MTSKIPLSSFLNLPRELRYEIYDYLCGQEAVSYPFRAPPITSFDQTPPPTNLQLTNRFIYEEIRSYFYGKVTLSFVPQPILRGARSLSRATRNAIPPLALVAIRQAKKAEVALVWNLNTTIAGAMWNNWSRIINRWLDELVDLFLHEAANLEVVSMSVRDASENVGWENRITLLQPLNKLKWRVLFQVGEVIVADREEAILKENLKKYLDALNE</sequence>
<dbReference type="EMBL" id="JAPEUY010000012">
    <property type="protein sequence ID" value="KAJ4367517.1"/>
    <property type="molecule type" value="Genomic_DNA"/>
</dbReference>